<evidence type="ECO:0000259" key="1">
    <source>
        <dbReference type="Pfam" id="PF13395"/>
    </source>
</evidence>
<gene>
    <name evidence="2" type="ORF">ACFO3U_01040</name>
</gene>
<comment type="caution">
    <text evidence="2">The sequence shown here is derived from an EMBL/GenBank/DDBJ whole genome shotgun (WGS) entry which is preliminary data.</text>
</comment>
<keyword evidence="2" id="KW-0378">Hydrolase</keyword>
<reference evidence="3" key="1">
    <citation type="journal article" date="2019" name="Int. J. Syst. Evol. Microbiol.">
        <title>The Global Catalogue of Microorganisms (GCM) 10K type strain sequencing project: providing services to taxonomists for standard genome sequencing and annotation.</title>
        <authorList>
            <consortium name="The Broad Institute Genomics Platform"/>
            <consortium name="The Broad Institute Genome Sequencing Center for Infectious Disease"/>
            <person name="Wu L."/>
            <person name="Ma J."/>
        </authorList>
    </citation>
    <scope>NUCLEOTIDE SEQUENCE [LARGE SCALE GENOMIC DNA]</scope>
    <source>
        <strain evidence="3">CCUG 50349</strain>
    </source>
</reference>
<keyword evidence="2" id="KW-0540">Nuclease</keyword>
<feature type="domain" description="HNH nuclease" evidence="1">
    <location>
        <begin position="235"/>
        <end position="284"/>
    </location>
</feature>
<protein>
    <submittedName>
        <fullName evidence="2">HNH endonuclease domain-containing protein</fullName>
    </submittedName>
</protein>
<proteinExistence type="predicted"/>
<dbReference type="RefSeq" id="WP_379737581.1">
    <property type="nucleotide sequence ID" value="NZ_JBHSGW010000001.1"/>
</dbReference>
<dbReference type="Pfam" id="PF13395">
    <property type="entry name" value="HNH_4"/>
    <property type="match status" value="1"/>
</dbReference>
<evidence type="ECO:0000313" key="2">
    <source>
        <dbReference type="EMBL" id="MFC4738572.1"/>
    </source>
</evidence>
<dbReference type="Gene3D" id="1.10.30.50">
    <property type="match status" value="1"/>
</dbReference>
<name>A0ABV9NZ73_9FLAO</name>
<dbReference type="GO" id="GO:0004519">
    <property type="term" value="F:endonuclease activity"/>
    <property type="evidence" value="ECO:0007669"/>
    <property type="project" value="UniProtKB-KW"/>
</dbReference>
<evidence type="ECO:0000313" key="3">
    <source>
        <dbReference type="Proteomes" id="UP001595885"/>
    </source>
</evidence>
<keyword evidence="3" id="KW-1185">Reference proteome</keyword>
<accession>A0ABV9NZ73</accession>
<keyword evidence="2" id="KW-0255">Endonuclease</keyword>
<dbReference type="InterPro" id="IPR003615">
    <property type="entry name" value="HNH_nuc"/>
</dbReference>
<sequence>MNLPISKNLPINKLASVFGSTSASYKFYWLISLIELIEEGHVEIPKKKIFTRMIVNTWYTINYFQVSFGPQDKLQIAVKNILEEENLQKNEKKLNLQNHIENSKNKITIKELLHFDKNVPHWFLSPWYPKRDFETNSQQKSRIYKESQSFSNDVLYALHKDYIAVNPIWLTYLKSNSKVLKDYCYWNLSLFLQTRNPNVPDIPNKIIRLATRNSLTKQTNEFWKLVFKELGSINCIFTGTKLVFNEKNYALDHFIPHAFVSHDLIWNLLPIEKKFNSHKSDKLPLLDKHFDNFFELQKQAYEIVLNQNPKNKFLEDYLTIFPVHNKSNGFQYLRFRENIEPLITIAHNNGFLYME</sequence>
<dbReference type="Proteomes" id="UP001595885">
    <property type="component" value="Unassembled WGS sequence"/>
</dbReference>
<dbReference type="EMBL" id="JBHSGW010000001">
    <property type="protein sequence ID" value="MFC4738572.1"/>
    <property type="molecule type" value="Genomic_DNA"/>
</dbReference>
<organism evidence="2 3">
    <name type="scientific">Flavobacterium ponti</name>
    <dbReference type="NCBI Taxonomy" id="665133"/>
    <lineage>
        <taxon>Bacteria</taxon>
        <taxon>Pseudomonadati</taxon>
        <taxon>Bacteroidota</taxon>
        <taxon>Flavobacteriia</taxon>
        <taxon>Flavobacteriales</taxon>
        <taxon>Flavobacteriaceae</taxon>
        <taxon>Flavobacterium</taxon>
    </lineage>
</organism>